<reference evidence="6" key="1">
    <citation type="submission" date="2017-01" db="EMBL/GenBank/DDBJ databases">
        <title>Comparative genomics of anhydrobiosis in the tardigrade Hypsibius dujardini.</title>
        <authorList>
            <person name="Yoshida Y."/>
            <person name="Koutsovoulos G."/>
            <person name="Laetsch D."/>
            <person name="Stevens L."/>
            <person name="Kumar S."/>
            <person name="Horikawa D."/>
            <person name="Ishino K."/>
            <person name="Komine S."/>
            <person name="Tomita M."/>
            <person name="Blaxter M."/>
            <person name="Arakawa K."/>
        </authorList>
    </citation>
    <scope>NUCLEOTIDE SEQUENCE [LARGE SCALE GENOMIC DNA]</scope>
    <source>
        <strain evidence="6">Z151</strain>
    </source>
</reference>
<dbReference type="SMART" id="SM00609">
    <property type="entry name" value="VIT"/>
    <property type="match status" value="1"/>
</dbReference>
<name>A0A1W0WVA3_HYPEX</name>
<dbReference type="InterPro" id="IPR036465">
    <property type="entry name" value="vWFA_dom_sf"/>
</dbReference>
<dbReference type="PROSITE" id="PS50234">
    <property type="entry name" value="VWFA"/>
    <property type="match status" value="1"/>
</dbReference>
<dbReference type="PANTHER" id="PTHR45737">
    <property type="entry name" value="VON WILLEBRAND FACTOR A DOMAIN-CONTAINING PROTEIN 5A"/>
    <property type="match status" value="1"/>
</dbReference>
<accession>A0A1W0WVA3</accession>
<comment type="caution">
    <text evidence="5">The sequence shown here is derived from an EMBL/GenBank/DDBJ whole genome shotgun (WGS) entry which is preliminary data.</text>
</comment>
<dbReference type="Gene3D" id="3.40.50.410">
    <property type="entry name" value="von Willebrand factor, type A domain"/>
    <property type="match status" value="1"/>
</dbReference>
<dbReference type="Proteomes" id="UP000192578">
    <property type="component" value="Unassembled WGS sequence"/>
</dbReference>
<feature type="signal peptide" evidence="2">
    <location>
        <begin position="1"/>
        <end position="18"/>
    </location>
</feature>
<keyword evidence="2" id="KW-0732">Signal</keyword>
<feature type="domain" description="VWFA" evidence="3">
    <location>
        <begin position="274"/>
        <end position="443"/>
    </location>
</feature>
<dbReference type="InterPro" id="IPR002035">
    <property type="entry name" value="VWF_A"/>
</dbReference>
<evidence type="ECO:0000313" key="5">
    <source>
        <dbReference type="EMBL" id="OQV19138.1"/>
    </source>
</evidence>
<dbReference type="Pfam" id="PF08487">
    <property type="entry name" value="VIT"/>
    <property type="match status" value="1"/>
</dbReference>
<proteinExistence type="predicted"/>
<dbReference type="AlphaFoldDB" id="A0A1W0WVA3"/>
<evidence type="ECO:0000259" key="3">
    <source>
        <dbReference type="PROSITE" id="PS50234"/>
    </source>
</evidence>
<evidence type="ECO:0000313" key="6">
    <source>
        <dbReference type="Proteomes" id="UP000192578"/>
    </source>
</evidence>
<feature type="domain" description="VIT" evidence="4">
    <location>
        <begin position="6"/>
        <end position="136"/>
    </location>
</feature>
<evidence type="ECO:0000259" key="4">
    <source>
        <dbReference type="PROSITE" id="PS51468"/>
    </source>
</evidence>
<evidence type="ECO:0000256" key="2">
    <source>
        <dbReference type="SAM" id="SignalP"/>
    </source>
</evidence>
<gene>
    <name evidence="5" type="ORF">BV898_06776</name>
</gene>
<feature type="region of interest" description="Disordered" evidence="1">
    <location>
        <begin position="541"/>
        <end position="569"/>
    </location>
</feature>
<evidence type="ECO:0000256" key="1">
    <source>
        <dbReference type="SAM" id="MobiDB-lite"/>
    </source>
</evidence>
<dbReference type="OrthoDB" id="10072631at2759"/>
<dbReference type="PROSITE" id="PS51468">
    <property type="entry name" value="VIT"/>
    <property type="match status" value="1"/>
</dbReference>
<dbReference type="InterPro" id="IPR013694">
    <property type="entry name" value="VIT"/>
</dbReference>
<sequence length="883" mass="97041">MIPGPISLFGLFVSLTNVSIPLIGVHYDFKIRSFAGHITIDQTYKNTETTDLECVYGFPISDQASIVGLTIEIDNRTLTSVFKKKDEAFQEYSEALKRNDGAYLLDQSERSDDTFVLSVGRLPPGKECKVSISYVTTLESVTETKSRLTIPTSLYPRYDPTPKLQKTGVIAPESYRATVSYKATLSGHIQAVDAIENITSPTHPLSVTTVGPKEASVTFNGTQQALDKDLVIEVELKKNPQSYVEVEETSPGVYTAMYAFVPSFKPDNSGINSELIFVVDCSGSMSGENKIGDAKRAMQIFLRSIPEGAYFNFYKFGSRFESLFPQSQLYSADTFAQAKAYADAINANMGGTEILEPLQKIYTSAPRSGFSRQIFVLTDGEVTNTQEVISLVRQNADNSRVFAFGLGQSPSRSLVNGIALAGNGKAEFIKHGEVLENSIGRQLARALQPSVTDVRVVFHGVTQVQQAPTVVPPVFKGDRQIVYAIFGLDKGDDATARPFYIELNIGQSKTKVPFTIPTKRSSEKPFLAQLAARELIRHLELEQKAPPRPTGSLQFGRHPSPLPSDNQTQESITALSLKFGVLSKYVSLVAVESRTGRNATSDKMELREIPIQKSMIPQDEDEDEGMGVAFNGNSVGVGHNAVLANNFFGSSFNRFSASPAAPMRGMTTEKPNSAATLNKLLNLQQWNGTWNLNEELARLSNVTVTEVHSAVSGLDDTVLGTLLAVTVVKERFAQQTDVWQAIINKATAFLDKQPDQAAIQSGLRFRVSVNRRPSTVNRQPSTVSRQPSAVNRQPLTVNRRPSTVDRQPLTVDRQPSTVNRQPSAVNRRPSTVDRQPSTVNRQPLTVNRQPSTVNRRPSTVSRQPSAVNRQPSTVNRQPLTVDR</sequence>
<keyword evidence="6" id="KW-1185">Reference proteome</keyword>
<feature type="chain" id="PRO_5013094068" evidence="2">
    <location>
        <begin position="19"/>
        <end position="883"/>
    </location>
</feature>
<feature type="region of interest" description="Disordered" evidence="1">
    <location>
        <begin position="770"/>
        <end position="883"/>
    </location>
</feature>
<dbReference type="SUPFAM" id="SSF53300">
    <property type="entry name" value="vWA-like"/>
    <property type="match status" value="1"/>
</dbReference>
<organism evidence="5 6">
    <name type="scientific">Hypsibius exemplaris</name>
    <name type="common">Freshwater tardigrade</name>
    <dbReference type="NCBI Taxonomy" id="2072580"/>
    <lineage>
        <taxon>Eukaryota</taxon>
        <taxon>Metazoa</taxon>
        <taxon>Ecdysozoa</taxon>
        <taxon>Tardigrada</taxon>
        <taxon>Eutardigrada</taxon>
        <taxon>Parachela</taxon>
        <taxon>Hypsibioidea</taxon>
        <taxon>Hypsibiidae</taxon>
        <taxon>Hypsibius</taxon>
    </lineage>
</organism>
<feature type="compositionally biased region" description="Polar residues" evidence="1">
    <location>
        <begin position="771"/>
        <end position="805"/>
    </location>
</feature>
<dbReference type="PANTHER" id="PTHR45737:SF6">
    <property type="entry name" value="VON WILLEBRAND FACTOR A DOMAIN-CONTAINING PROTEIN 5A"/>
    <property type="match status" value="1"/>
</dbReference>
<dbReference type="EMBL" id="MTYJ01000042">
    <property type="protein sequence ID" value="OQV19138.1"/>
    <property type="molecule type" value="Genomic_DNA"/>
</dbReference>
<dbReference type="Pfam" id="PF13768">
    <property type="entry name" value="VWA_3"/>
    <property type="match status" value="1"/>
</dbReference>
<protein>
    <submittedName>
        <fullName evidence="5">von Willebrand factor A domain-containing protein</fullName>
    </submittedName>
</protein>
<dbReference type="SMART" id="SM00327">
    <property type="entry name" value="VWA"/>
    <property type="match status" value="1"/>
</dbReference>
<feature type="compositionally biased region" description="Polar residues" evidence="1">
    <location>
        <begin position="813"/>
        <end position="883"/>
    </location>
</feature>